<gene>
    <name evidence="1" type="ORF">ILEXP_LOCUS39925</name>
</gene>
<evidence type="ECO:0000313" key="1">
    <source>
        <dbReference type="EMBL" id="CAK9170429.1"/>
    </source>
</evidence>
<comment type="caution">
    <text evidence="1">The sequence shown here is derived from an EMBL/GenBank/DDBJ whole genome shotgun (WGS) entry which is preliminary data.</text>
</comment>
<protein>
    <submittedName>
        <fullName evidence="1">Uncharacterized protein</fullName>
    </submittedName>
</protein>
<feature type="non-terminal residue" evidence="1">
    <location>
        <position position="1"/>
    </location>
</feature>
<dbReference type="AlphaFoldDB" id="A0ABC8TU80"/>
<dbReference type="Proteomes" id="UP001642360">
    <property type="component" value="Unassembled WGS sequence"/>
</dbReference>
<keyword evidence="2" id="KW-1185">Reference proteome</keyword>
<evidence type="ECO:0000313" key="2">
    <source>
        <dbReference type="Proteomes" id="UP001642360"/>
    </source>
</evidence>
<dbReference type="EMBL" id="CAUOFW020005502">
    <property type="protein sequence ID" value="CAK9170429.1"/>
    <property type="molecule type" value="Genomic_DNA"/>
</dbReference>
<organism evidence="1 2">
    <name type="scientific">Ilex paraguariensis</name>
    <name type="common">yerba mate</name>
    <dbReference type="NCBI Taxonomy" id="185542"/>
    <lineage>
        <taxon>Eukaryota</taxon>
        <taxon>Viridiplantae</taxon>
        <taxon>Streptophyta</taxon>
        <taxon>Embryophyta</taxon>
        <taxon>Tracheophyta</taxon>
        <taxon>Spermatophyta</taxon>
        <taxon>Magnoliopsida</taxon>
        <taxon>eudicotyledons</taxon>
        <taxon>Gunneridae</taxon>
        <taxon>Pentapetalae</taxon>
        <taxon>asterids</taxon>
        <taxon>campanulids</taxon>
        <taxon>Aquifoliales</taxon>
        <taxon>Aquifoliaceae</taxon>
        <taxon>Ilex</taxon>
    </lineage>
</organism>
<sequence>VDISTTSRGTKQLAIGRALEASSRAPCKGMGEKSAEVFGEQGTKVEVYGEEGAKAREAEK</sequence>
<accession>A0ABC8TU80</accession>
<proteinExistence type="predicted"/>
<reference evidence="1 2" key="1">
    <citation type="submission" date="2024-02" db="EMBL/GenBank/DDBJ databases">
        <authorList>
            <person name="Vignale AGUSTIN F."/>
            <person name="Sosa J E."/>
            <person name="Modenutti C."/>
        </authorList>
    </citation>
    <scope>NUCLEOTIDE SEQUENCE [LARGE SCALE GENOMIC DNA]</scope>
</reference>
<name>A0ABC8TU80_9AQUA</name>